<proteinExistence type="predicted"/>
<feature type="domain" description="Breast cancer type 2 susceptibility protein helical" evidence="3">
    <location>
        <begin position="378"/>
        <end position="533"/>
    </location>
</feature>
<organism evidence="4 5">
    <name type="scientific">Aromia moschata</name>
    <dbReference type="NCBI Taxonomy" id="1265417"/>
    <lineage>
        <taxon>Eukaryota</taxon>
        <taxon>Metazoa</taxon>
        <taxon>Ecdysozoa</taxon>
        <taxon>Arthropoda</taxon>
        <taxon>Hexapoda</taxon>
        <taxon>Insecta</taxon>
        <taxon>Pterygota</taxon>
        <taxon>Neoptera</taxon>
        <taxon>Endopterygota</taxon>
        <taxon>Coleoptera</taxon>
        <taxon>Polyphaga</taxon>
        <taxon>Cucujiformia</taxon>
        <taxon>Chrysomeloidea</taxon>
        <taxon>Cerambycidae</taxon>
        <taxon>Cerambycinae</taxon>
        <taxon>Callichromatini</taxon>
        <taxon>Aromia</taxon>
    </lineage>
</organism>
<evidence type="ECO:0000256" key="1">
    <source>
        <dbReference type="SAM" id="Coils"/>
    </source>
</evidence>
<dbReference type="GO" id="GO:0000724">
    <property type="term" value="P:double-strand break repair via homologous recombination"/>
    <property type="evidence" value="ECO:0007669"/>
    <property type="project" value="InterPro"/>
</dbReference>
<dbReference type="Proteomes" id="UP001162162">
    <property type="component" value="Unassembled WGS sequence"/>
</dbReference>
<protein>
    <submittedName>
        <fullName evidence="4">Uncharacterized protein</fullName>
    </submittedName>
</protein>
<dbReference type="AlphaFoldDB" id="A0AAV8XZ63"/>
<dbReference type="InterPro" id="IPR015525">
    <property type="entry name" value="BRCA2"/>
</dbReference>
<dbReference type="Gene3D" id="2.40.50.140">
    <property type="entry name" value="Nucleic acid-binding proteins"/>
    <property type="match status" value="3"/>
</dbReference>
<evidence type="ECO:0000259" key="2">
    <source>
        <dbReference type="Pfam" id="PF09103"/>
    </source>
</evidence>
<evidence type="ECO:0000313" key="5">
    <source>
        <dbReference type="Proteomes" id="UP001162162"/>
    </source>
</evidence>
<reference evidence="4" key="1">
    <citation type="journal article" date="2023" name="Insect Mol. Biol.">
        <title>Genome sequencing provides insights into the evolution of gene families encoding plant cell wall-degrading enzymes in longhorned beetles.</title>
        <authorList>
            <person name="Shin N.R."/>
            <person name="Okamura Y."/>
            <person name="Kirsch R."/>
            <person name="Pauchet Y."/>
        </authorList>
    </citation>
    <scope>NUCLEOTIDE SEQUENCE</scope>
    <source>
        <strain evidence="4">AMC_N1</strain>
    </source>
</reference>
<keyword evidence="1" id="KW-0175">Coiled coil</keyword>
<dbReference type="Pfam" id="PF09169">
    <property type="entry name" value="BRCA-2_helical"/>
    <property type="match status" value="1"/>
</dbReference>
<dbReference type="Pfam" id="PF09103">
    <property type="entry name" value="BRCA-2_OB1"/>
    <property type="match status" value="1"/>
</dbReference>
<dbReference type="InterPro" id="IPR015187">
    <property type="entry name" value="BRCA2_OB_1"/>
</dbReference>
<dbReference type="InterPro" id="IPR036315">
    <property type="entry name" value="BRCA2_hlx_sf"/>
</dbReference>
<dbReference type="InterPro" id="IPR012340">
    <property type="entry name" value="NA-bd_OB-fold"/>
</dbReference>
<sequence length="972" mass="109745">MCGDKSSNINNTRMDEQISLTQEIRESGISNTQIMCAVDEVLNSVELARNNTDRDFRGFDKKEIMEYENIFQNFVKVFMSVQDHRKSSRSIFSITQKNMAESESSQSRIINVQDKYLQKAKRMFDDIDETLPLQDSNEVKRILQKDGLNNVALGGFTSASGKDFDLTDIYDKFGSRTFGFQTGKNNLSKAAKKDPWKTPTVNGANQREKPIRRRCQTEKRLGISSCKLLPISNNKLEKARLIFDEDFSKLSPVRPKQNNVYMSTPIRQNTSSTPGKFDLKAASVAGNSCNTPIRNDIEKPSRSFNSFLEGIAITPIKHDATEEERTIENPPIIDCHGDIVMKSPTRGDAEEWLRRLQEDRKKLEDRLSIVIERQKAMENLGRKKSAVDTRPRKGVLYLSKTSGNKVPLGCFVNNKKPGDEYVDFSLLDINPLNSEYVHFKDQSYAVLNTEDGATVVPNLNDIVGASEIEMAFMAMPGVEPHLFPAGGSGTTTSGSSGSWLATRGCFPASLGGCLNVENVVQQLKYRYDREIDRAERSALRRIYEKDDAPRKRLVLCVSGIRKDNMGQLELELTDGWYRIRTVIDEPLRNQATELTCLKINFNSTRRTHWDTKLGYQNVIPSPSPFPYTGVHPLGGPVGAIKICIVRTYPFKYLEKCDDCSVWRNGKAEERRAQQWEYDRCKKLERIRGKRAERAKNLSSSQRAAIKDYWEKATLRKQRTIEERINEDVSKLRLTKRDVSAILKLLVVDVNGSSDRGFSFSVWRPGEALLHVLKEGAVLTVQNVLPQKNGDMSSCAKGIFKPGSSAPHLYNDFKRRLTQIANLTESNFSPTFNEFDTVGACCSWINVYEGPSTCLLLDSVKRGEPTTVCNLVYREATDHVARAVANHYTVFSSYSRHKHLQEGLEMFKKWLPKDTGALLDVCDSKIESFSLISSKSVKAYASFDETDSDTTLMSSRLTSTDVALSLLDVDQFT</sequence>
<accession>A0AAV8XZ63</accession>
<dbReference type="GO" id="GO:0006355">
    <property type="term" value="P:regulation of DNA-templated transcription"/>
    <property type="evidence" value="ECO:0007669"/>
    <property type="project" value="TreeGrafter"/>
</dbReference>
<dbReference type="GO" id="GO:0005634">
    <property type="term" value="C:nucleus"/>
    <property type="evidence" value="ECO:0007669"/>
    <property type="project" value="TreeGrafter"/>
</dbReference>
<dbReference type="SUPFAM" id="SSF81872">
    <property type="entry name" value="BRCA2 helical domain"/>
    <property type="match status" value="1"/>
</dbReference>
<evidence type="ECO:0000259" key="3">
    <source>
        <dbReference type="Pfam" id="PF09169"/>
    </source>
</evidence>
<keyword evidence="5" id="KW-1185">Reference proteome</keyword>
<dbReference type="PANTHER" id="PTHR11289">
    <property type="entry name" value="BREAST CANCER TYPE 2 SUSCEPTIBILITY PROTEIN BRCA2"/>
    <property type="match status" value="1"/>
</dbReference>
<feature type="domain" description="BRCA2 OB1" evidence="2">
    <location>
        <begin position="537"/>
        <end position="591"/>
    </location>
</feature>
<gene>
    <name evidence="4" type="ORF">NQ318_006584</name>
</gene>
<name>A0AAV8XZ63_9CUCU</name>
<dbReference type="InterPro" id="IPR015252">
    <property type="entry name" value="BRCA2_hlx"/>
</dbReference>
<dbReference type="PANTHER" id="PTHR11289:SF0">
    <property type="entry name" value="BREAST CANCER TYPE 2 SUSCEPTIBILITY PROTEIN"/>
    <property type="match status" value="1"/>
</dbReference>
<dbReference type="EMBL" id="JAPWTK010000284">
    <property type="protein sequence ID" value="KAJ8943582.1"/>
    <property type="molecule type" value="Genomic_DNA"/>
</dbReference>
<feature type="coiled-coil region" evidence="1">
    <location>
        <begin position="346"/>
        <end position="373"/>
    </location>
</feature>
<dbReference type="SUPFAM" id="SSF50249">
    <property type="entry name" value="Nucleic acid-binding proteins"/>
    <property type="match status" value="3"/>
</dbReference>
<comment type="caution">
    <text evidence="4">The sequence shown here is derived from an EMBL/GenBank/DDBJ whole genome shotgun (WGS) entry which is preliminary data.</text>
</comment>
<evidence type="ECO:0000313" key="4">
    <source>
        <dbReference type="EMBL" id="KAJ8943582.1"/>
    </source>
</evidence>